<accession>A0AAD3NJK0</accession>
<gene>
    <name evidence="1" type="ORF">AKAME5_002355500</name>
</gene>
<keyword evidence="2" id="KW-1185">Reference proteome</keyword>
<organism evidence="1 2">
    <name type="scientific">Lates japonicus</name>
    <name type="common">Japanese lates</name>
    <dbReference type="NCBI Taxonomy" id="270547"/>
    <lineage>
        <taxon>Eukaryota</taxon>
        <taxon>Metazoa</taxon>
        <taxon>Chordata</taxon>
        <taxon>Craniata</taxon>
        <taxon>Vertebrata</taxon>
        <taxon>Euteleostomi</taxon>
        <taxon>Actinopterygii</taxon>
        <taxon>Neopterygii</taxon>
        <taxon>Teleostei</taxon>
        <taxon>Neoteleostei</taxon>
        <taxon>Acanthomorphata</taxon>
        <taxon>Carangaria</taxon>
        <taxon>Carangaria incertae sedis</taxon>
        <taxon>Centropomidae</taxon>
        <taxon>Lates</taxon>
    </lineage>
</organism>
<evidence type="ECO:0000313" key="1">
    <source>
        <dbReference type="EMBL" id="GLD72231.1"/>
    </source>
</evidence>
<keyword evidence="1" id="KW-0675">Receptor</keyword>
<dbReference type="AlphaFoldDB" id="A0AAD3NJK0"/>
<dbReference type="EMBL" id="BRZM01000929">
    <property type="protein sequence ID" value="GLD72231.1"/>
    <property type="molecule type" value="Genomic_DNA"/>
</dbReference>
<proteinExistence type="predicted"/>
<reference evidence="1" key="1">
    <citation type="submission" date="2022-08" db="EMBL/GenBank/DDBJ databases">
        <title>Genome sequencing of akame (Lates japonicus).</title>
        <authorList>
            <person name="Hashiguchi Y."/>
            <person name="Takahashi H."/>
        </authorList>
    </citation>
    <scope>NUCLEOTIDE SEQUENCE</scope>
    <source>
        <strain evidence="1">Kochi</strain>
    </source>
</reference>
<evidence type="ECO:0000313" key="2">
    <source>
        <dbReference type="Proteomes" id="UP001279410"/>
    </source>
</evidence>
<dbReference type="Proteomes" id="UP001279410">
    <property type="component" value="Unassembled WGS sequence"/>
</dbReference>
<sequence>MLDKSTDSVSAAGFAGVVIIDRQPAEVGEPALIAWWQMHTAAIPGKQKHSLSALDVMEAANTESTVDLDNLKLLELSGRGRYGAVFAGSLNERCASVGSSAASASRGTFCDASICKSCWQPCIARFLTADERTTMPTDSRSS</sequence>
<protein>
    <submittedName>
        <fullName evidence="1">Bone morphogenetic protein receptor type-2-like protein</fullName>
    </submittedName>
</protein>
<dbReference type="Gene3D" id="3.30.200.20">
    <property type="entry name" value="Phosphorylase Kinase, domain 1"/>
    <property type="match status" value="1"/>
</dbReference>
<comment type="caution">
    <text evidence="1">The sequence shown here is derived from an EMBL/GenBank/DDBJ whole genome shotgun (WGS) entry which is preliminary data.</text>
</comment>
<name>A0AAD3NJK0_LATJO</name>